<keyword evidence="2" id="KW-0732">Signal</keyword>
<proteinExistence type="predicted"/>
<organism evidence="3 4">
    <name type="scientific">Candidatus Magasanikbacteria bacterium CG10_big_fil_rev_8_21_14_0_10_43_6</name>
    <dbReference type="NCBI Taxonomy" id="1974650"/>
    <lineage>
        <taxon>Bacteria</taxon>
        <taxon>Candidatus Magasanikiibacteriota</taxon>
    </lineage>
</organism>
<feature type="transmembrane region" description="Helical" evidence="1">
    <location>
        <begin position="163"/>
        <end position="180"/>
    </location>
</feature>
<keyword evidence="1" id="KW-1133">Transmembrane helix</keyword>
<comment type="caution">
    <text evidence="3">The sequence shown here is derived from an EMBL/GenBank/DDBJ whole genome shotgun (WGS) entry which is preliminary data.</text>
</comment>
<dbReference type="Proteomes" id="UP000229362">
    <property type="component" value="Unassembled WGS sequence"/>
</dbReference>
<evidence type="ECO:0000256" key="2">
    <source>
        <dbReference type="SAM" id="SignalP"/>
    </source>
</evidence>
<dbReference type="AlphaFoldDB" id="A0A2M6W003"/>
<evidence type="ECO:0000313" key="3">
    <source>
        <dbReference type="EMBL" id="PIT86137.1"/>
    </source>
</evidence>
<reference evidence="4" key="1">
    <citation type="submission" date="2017-09" db="EMBL/GenBank/DDBJ databases">
        <title>Depth-based differentiation of microbial function through sediment-hosted aquifers and enrichment of novel symbionts in the deep terrestrial subsurface.</title>
        <authorList>
            <person name="Probst A.J."/>
            <person name="Ladd B."/>
            <person name="Jarett J.K."/>
            <person name="Geller-Mcgrath D.E."/>
            <person name="Sieber C.M.K."/>
            <person name="Emerson J.B."/>
            <person name="Anantharaman K."/>
            <person name="Thomas B.C."/>
            <person name="Malmstrom R."/>
            <person name="Stieglmeier M."/>
            <person name="Klingl A."/>
            <person name="Woyke T."/>
            <person name="Ryan C.M."/>
            <person name="Banfield J.F."/>
        </authorList>
    </citation>
    <scope>NUCLEOTIDE SEQUENCE [LARGE SCALE GENOMIC DNA]</scope>
</reference>
<sequence>MMTTTRSTPRHIAIVVCALIAVLFPVPTHAQVDPRCFTKAECISERKNILTPLEDTLTAPTDQVAAEGFYTGADALGICGTIVQPGKEPEQMGFCLPAGQTVTQISFGGKKQFGHIGEFIQFIYQYGIMVASIVSVIVIIVGGLQWTMSGGNTSTIETAKKRIGGAIVGLILALLSYTILNTINPQLVNIRLPQAWLIKQARVQAQYCFELPSSTVGIAKFVEDNTHTTKEQKVAAASKIKNWDVRPQDATCGFEYLTAPGRETSCLGSYCEPGKVCVKEEDTKPSTCTRGVLSGNITMKGIFGESRAVDNDMLLIALCNDGSTIKSSGIDSRISGSTEFYVFTEKPRSNICSGSGGLVGFYIAAEINDTGTIGGDDDFHAIGRLRAGSSQCSVNLSKKVWEEEVGAANVNCSSDSPD</sequence>
<evidence type="ECO:0000256" key="1">
    <source>
        <dbReference type="SAM" id="Phobius"/>
    </source>
</evidence>
<gene>
    <name evidence="3" type="ORF">COU33_04835</name>
</gene>
<feature type="chain" id="PRO_5014850509" evidence="2">
    <location>
        <begin position="31"/>
        <end position="418"/>
    </location>
</feature>
<accession>A0A2M6W003</accession>
<feature type="non-terminal residue" evidence="3">
    <location>
        <position position="418"/>
    </location>
</feature>
<name>A0A2M6W003_9BACT</name>
<feature type="signal peptide" evidence="2">
    <location>
        <begin position="1"/>
        <end position="30"/>
    </location>
</feature>
<feature type="transmembrane region" description="Helical" evidence="1">
    <location>
        <begin position="122"/>
        <end position="142"/>
    </location>
</feature>
<keyword evidence="1" id="KW-0472">Membrane</keyword>
<evidence type="ECO:0000313" key="4">
    <source>
        <dbReference type="Proteomes" id="UP000229362"/>
    </source>
</evidence>
<protein>
    <submittedName>
        <fullName evidence="3">Uncharacterized protein</fullName>
    </submittedName>
</protein>
<dbReference type="EMBL" id="PFBZ01000204">
    <property type="protein sequence ID" value="PIT86137.1"/>
    <property type="molecule type" value="Genomic_DNA"/>
</dbReference>
<keyword evidence="1" id="KW-0812">Transmembrane</keyword>